<evidence type="ECO:0000256" key="7">
    <source>
        <dbReference type="ARBA" id="ARBA00022989"/>
    </source>
</evidence>
<keyword evidence="11" id="KW-0968">Cytoplasmic vesicle</keyword>
<dbReference type="GO" id="GO:0031410">
    <property type="term" value="C:cytoplasmic vesicle"/>
    <property type="evidence" value="ECO:0007669"/>
    <property type="project" value="UniProtKB-SubCell"/>
</dbReference>
<dbReference type="EMBL" id="REGN01002408">
    <property type="protein sequence ID" value="RNA28299.1"/>
    <property type="molecule type" value="Genomic_DNA"/>
</dbReference>
<comment type="caution">
    <text evidence="15">The sequence shown here is derived from an EMBL/GenBank/DDBJ whole genome shotgun (WGS) entry which is preliminary data.</text>
</comment>
<accession>A0A3M7RXY9</accession>
<evidence type="ECO:0000313" key="15">
    <source>
        <dbReference type="EMBL" id="RNA28299.1"/>
    </source>
</evidence>
<comment type="subcellular location">
    <subcellularLocation>
        <location evidence="2">Cytoplasmic vesicle</location>
    </subcellularLocation>
    <subcellularLocation>
        <location evidence="1">Endoplasmic reticulum membrane</location>
        <topology evidence="1">Multi-pass membrane protein</topology>
    </subcellularLocation>
    <subcellularLocation>
        <location evidence="3">Peroxisome membrane</location>
        <topology evidence="3">Multi-pass membrane protein</topology>
    </subcellularLocation>
</comment>
<evidence type="ECO:0000256" key="8">
    <source>
        <dbReference type="ARBA" id="ARBA00023136"/>
    </source>
</evidence>
<keyword evidence="10" id="KW-0143">Chaperone</keyword>
<gene>
    <name evidence="15" type="ORF">BpHYR1_034901</name>
</gene>
<evidence type="ECO:0000256" key="11">
    <source>
        <dbReference type="ARBA" id="ARBA00023329"/>
    </source>
</evidence>
<proteinExistence type="inferred from homology"/>
<evidence type="ECO:0000313" key="16">
    <source>
        <dbReference type="Proteomes" id="UP000276133"/>
    </source>
</evidence>
<dbReference type="InterPro" id="IPR032808">
    <property type="entry name" value="DoxX"/>
</dbReference>
<feature type="coiled-coil region" evidence="13">
    <location>
        <begin position="132"/>
        <end position="167"/>
    </location>
</feature>
<evidence type="ECO:0000256" key="9">
    <source>
        <dbReference type="ARBA" id="ARBA00023140"/>
    </source>
</evidence>
<keyword evidence="7 14" id="KW-1133">Transmembrane helix</keyword>
<feature type="transmembrane region" description="Helical" evidence="14">
    <location>
        <begin position="114"/>
        <end position="135"/>
    </location>
</feature>
<dbReference type="GO" id="GO:0005778">
    <property type="term" value="C:peroxisomal membrane"/>
    <property type="evidence" value="ECO:0007669"/>
    <property type="project" value="UniProtKB-SubCell"/>
</dbReference>
<dbReference type="GO" id="GO:0051131">
    <property type="term" value="P:chaperone-mediated protein complex assembly"/>
    <property type="evidence" value="ECO:0007669"/>
    <property type="project" value="TreeGrafter"/>
</dbReference>
<dbReference type="InterPro" id="IPR040399">
    <property type="entry name" value="TMEM35A/B"/>
</dbReference>
<feature type="transmembrane region" description="Helical" evidence="14">
    <location>
        <begin position="64"/>
        <end position="82"/>
    </location>
</feature>
<reference evidence="15 16" key="1">
    <citation type="journal article" date="2018" name="Sci. Rep.">
        <title>Genomic signatures of local adaptation to the degree of environmental predictability in rotifers.</title>
        <authorList>
            <person name="Franch-Gras L."/>
            <person name="Hahn C."/>
            <person name="Garcia-Roger E.M."/>
            <person name="Carmona M.J."/>
            <person name="Serra M."/>
            <person name="Gomez A."/>
        </authorList>
    </citation>
    <scope>NUCLEOTIDE SEQUENCE [LARGE SCALE GENOMIC DNA]</scope>
    <source>
        <strain evidence="15">HYR1</strain>
    </source>
</reference>
<evidence type="ECO:0000256" key="4">
    <source>
        <dbReference type="ARBA" id="ARBA00006679"/>
    </source>
</evidence>
<evidence type="ECO:0000256" key="12">
    <source>
        <dbReference type="ARBA" id="ARBA00024424"/>
    </source>
</evidence>
<keyword evidence="9" id="KW-0576">Peroxisome</keyword>
<name>A0A3M7RXY9_BRAPC</name>
<dbReference type="Pfam" id="PF13564">
    <property type="entry name" value="DoxX_2"/>
    <property type="match status" value="1"/>
</dbReference>
<comment type="similarity">
    <text evidence="4">Belongs to the DoxX family.</text>
</comment>
<dbReference type="GO" id="GO:0005789">
    <property type="term" value="C:endoplasmic reticulum membrane"/>
    <property type="evidence" value="ECO:0007669"/>
    <property type="project" value="UniProtKB-SubCell"/>
</dbReference>
<organism evidence="15 16">
    <name type="scientific">Brachionus plicatilis</name>
    <name type="common">Marine rotifer</name>
    <name type="synonym">Brachionus muelleri</name>
    <dbReference type="NCBI Taxonomy" id="10195"/>
    <lineage>
        <taxon>Eukaryota</taxon>
        <taxon>Metazoa</taxon>
        <taxon>Spiralia</taxon>
        <taxon>Gnathifera</taxon>
        <taxon>Rotifera</taxon>
        <taxon>Eurotatoria</taxon>
        <taxon>Monogononta</taxon>
        <taxon>Pseudotrocha</taxon>
        <taxon>Ploima</taxon>
        <taxon>Brachionidae</taxon>
        <taxon>Brachionus</taxon>
    </lineage>
</organism>
<evidence type="ECO:0000256" key="13">
    <source>
        <dbReference type="SAM" id="Coils"/>
    </source>
</evidence>
<evidence type="ECO:0000256" key="1">
    <source>
        <dbReference type="ARBA" id="ARBA00004477"/>
    </source>
</evidence>
<protein>
    <recommendedName>
        <fullName evidence="12">Novel acetylcholine receptor chaperone</fullName>
    </recommendedName>
</protein>
<dbReference type="PANTHER" id="PTHR13163">
    <property type="entry name" value="SPINAL CORD EXPRESSION PROTEIN 4"/>
    <property type="match status" value="1"/>
</dbReference>
<evidence type="ECO:0000256" key="6">
    <source>
        <dbReference type="ARBA" id="ARBA00022824"/>
    </source>
</evidence>
<keyword evidence="13" id="KW-0175">Coiled coil</keyword>
<dbReference type="PANTHER" id="PTHR13163:SF0">
    <property type="entry name" value="NOVEL ACETYLCHOLINE RECEPTOR CHAPERONE"/>
    <property type="match status" value="1"/>
</dbReference>
<dbReference type="Proteomes" id="UP000276133">
    <property type="component" value="Unassembled WGS sequence"/>
</dbReference>
<evidence type="ECO:0000256" key="10">
    <source>
        <dbReference type="ARBA" id="ARBA00023186"/>
    </source>
</evidence>
<keyword evidence="8 14" id="KW-0472">Membrane</keyword>
<feature type="transmembrane region" description="Helical" evidence="14">
    <location>
        <begin position="89"/>
        <end position="108"/>
    </location>
</feature>
<keyword evidence="6" id="KW-0256">Endoplasmic reticulum</keyword>
<feature type="transmembrane region" description="Helical" evidence="14">
    <location>
        <begin position="7"/>
        <end position="26"/>
    </location>
</feature>
<evidence type="ECO:0000256" key="14">
    <source>
        <dbReference type="SAM" id="Phobius"/>
    </source>
</evidence>
<keyword evidence="16" id="KW-1185">Reference proteome</keyword>
<dbReference type="AlphaFoldDB" id="A0A3M7RXY9"/>
<dbReference type="OrthoDB" id="432685at2759"/>
<dbReference type="STRING" id="10195.A0A3M7RXY9"/>
<keyword evidence="5 14" id="KW-0812">Transmembrane</keyword>
<dbReference type="GO" id="GO:2000010">
    <property type="term" value="P:positive regulation of protein localization to cell surface"/>
    <property type="evidence" value="ECO:0007669"/>
    <property type="project" value="TreeGrafter"/>
</dbReference>
<sequence>MIRSLPLTALSLLLGFFFIFVGLIKVTPKVNPDIYKDMQQEFGRFNKVFPFYKLTGWRPYAKNFRLFTGWLEVVCGAILVMIPGPLKELASFLLLIVMVGGFYTHFALNDSFERIAPSLIFSLLIICRFIILYQVKRKEKKEEEMIKKLLEESAQNETKSNESKKDE</sequence>
<evidence type="ECO:0000256" key="5">
    <source>
        <dbReference type="ARBA" id="ARBA00022692"/>
    </source>
</evidence>
<evidence type="ECO:0000256" key="2">
    <source>
        <dbReference type="ARBA" id="ARBA00004541"/>
    </source>
</evidence>
<evidence type="ECO:0000256" key="3">
    <source>
        <dbReference type="ARBA" id="ARBA00004585"/>
    </source>
</evidence>